<dbReference type="Pfam" id="PF00018">
    <property type="entry name" value="SH3_1"/>
    <property type="match status" value="1"/>
</dbReference>
<feature type="compositionally biased region" description="Pro residues" evidence="3">
    <location>
        <begin position="1053"/>
        <end position="1092"/>
    </location>
</feature>
<feature type="region of interest" description="Disordered" evidence="3">
    <location>
        <begin position="1217"/>
        <end position="1244"/>
    </location>
</feature>
<evidence type="ECO:0000259" key="4">
    <source>
        <dbReference type="PROSITE" id="PS50002"/>
    </source>
</evidence>
<feature type="compositionally biased region" description="Low complexity" evidence="3">
    <location>
        <begin position="998"/>
        <end position="1007"/>
    </location>
</feature>
<dbReference type="PANTHER" id="PTHR46026">
    <property type="entry name" value="RHO-TYPE GUANINE NUCLEOTIDE EXCHANGE FACTOR, ISOFORM F"/>
    <property type="match status" value="1"/>
</dbReference>
<feature type="compositionally biased region" description="Basic and acidic residues" evidence="3">
    <location>
        <begin position="463"/>
        <end position="473"/>
    </location>
</feature>
<keyword evidence="1 2" id="KW-0728">SH3 domain</keyword>
<evidence type="ECO:0000313" key="6">
    <source>
        <dbReference type="Proteomes" id="UP000242877"/>
    </source>
</evidence>
<feature type="compositionally biased region" description="Pro residues" evidence="3">
    <location>
        <begin position="736"/>
        <end position="749"/>
    </location>
</feature>
<evidence type="ECO:0000256" key="3">
    <source>
        <dbReference type="SAM" id="MobiDB-lite"/>
    </source>
</evidence>
<dbReference type="SUPFAM" id="SSF50044">
    <property type="entry name" value="SH3-domain"/>
    <property type="match status" value="1"/>
</dbReference>
<dbReference type="InterPro" id="IPR035552">
    <property type="entry name" value="Mti1_SH3"/>
</dbReference>
<feature type="compositionally biased region" description="Acidic residues" evidence="3">
    <location>
        <begin position="979"/>
        <end position="989"/>
    </location>
</feature>
<accession>A0A166P270</accession>
<organism evidence="5 6">
    <name type="scientific">Ascosphaera apis ARSEF 7405</name>
    <dbReference type="NCBI Taxonomy" id="392613"/>
    <lineage>
        <taxon>Eukaryota</taxon>
        <taxon>Fungi</taxon>
        <taxon>Dikarya</taxon>
        <taxon>Ascomycota</taxon>
        <taxon>Pezizomycotina</taxon>
        <taxon>Eurotiomycetes</taxon>
        <taxon>Eurotiomycetidae</taxon>
        <taxon>Onygenales</taxon>
        <taxon>Ascosphaeraceae</taxon>
        <taxon>Ascosphaera</taxon>
    </lineage>
</organism>
<feature type="compositionally biased region" description="Low complexity" evidence="3">
    <location>
        <begin position="180"/>
        <end position="228"/>
    </location>
</feature>
<dbReference type="InterPro" id="IPR036028">
    <property type="entry name" value="SH3-like_dom_sf"/>
</dbReference>
<feature type="compositionally biased region" description="Basic and acidic residues" evidence="3">
    <location>
        <begin position="423"/>
        <end position="433"/>
    </location>
</feature>
<feature type="compositionally biased region" description="Pro residues" evidence="3">
    <location>
        <begin position="229"/>
        <end position="243"/>
    </location>
</feature>
<feature type="compositionally biased region" description="Pro residues" evidence="3">
    <location>
        <begin position="760"/>
        <end position="770"/>
    </location>
</feature>
<dbReference type="CDD" id="cd11887">
    <property type="entry name" value="SH3_Bbc1"/>
    <property type="match status" value="1"/>
</dbReference>
<comment type="caution">
    <text evidence="5">The sequence shown here is derived from an EMBL/GenBank/DDBJ whole genome shotgun (WGS) entry which is preliminary data.</text>
</comment>
<evidence type="ECO:0000313" key="5">
    <source>
        <dbReference type="EMBL" id="KZZ94000.1"/>
    </source>
</evidence>
<dbReference type="SMART" id="SM00326">
    <property type="entry name" value="SH3"/>
    <property type="match status" value="1"/>
</dbReference>
<dbReference type="OrthoDB" id="207120at2759"/>
<name>A0A166P270_9EURO</name>
<feature type="region of interest" description="Disordered" evidence="3">
    <location>
        <begin position="64"/>
        <end position="254"/>
    </location>
</feature>
<feature type="compositionally biased region" description="Pro residues" evidence="3">
    <location>
        <begin position="702"/>
        <end position="711"/>
    </location>
</feature>
<feature type="compositionally biased region" description="Low complexity" evidence="3">
    <location>
        <begin position="1098"/>
        <end position="1114"/>
    </location>
</feature>
<gene>
    <name evidence="5" type="ORF">AAP_02093</name>
</gene>
<dbReference type="EMBL" id="AZGZ01000007">
    <property type="protein sequence ID" value="KZZ94000.1"/>
    <property type="molecule type" value="Genomic_DNA"/>
</dbReference>
<dbReference type="PANTHER" id="PTHR46026:SF1">
    <property type="entry name" value="RHO-TYPE GUANINE NUCLEOTIDE EXCHANGE FACTOR, ISOFORM F"/>
    <property type="match status" value="1"/>
</dbReference>
<evidence type="ECO:0000256" key="2">
    <source>
        <dbReference type="PROSITE-ProRule" id="PRU00192"/>
    </source>
</evidence>
<evidence type="ECO:0000256" key="1">
    <source>
        <dbReference type="ARBA" id="ARBA00022443"/>
    </source>
</evidence>
<dbReference type="Gene3D" id="2.30.30.40">
    <property type="entry name" value="SH3 Domains"/>
    <property type="match status" value="1"/>
</dbReference>
<reference evidence="5 6" key="1">
    <citation type="journal article" date="2016" name="Genome Biol. Evol.">
        <title>Divergent and convergent evolution of fungal pathogenicity.</title>
        <authorList>
            <person name="Shang Y."/>
            <person name="Xiao G."/>
            <person name="Zheng P."/>
            <person name="Cen K."/>
            <person name="Zhan S."/>
            <person name="Wang C."/>
        </authorList>
    </citation>
    <scope>NUCLEOTIDE SEQUENCE [LARGE SCALE GENOMIC DNA]</scope>
    <source>
        <strain evidence="5 6">ARSEF 7405</strain>
    </source>
</reference>
<feature type="compositionally biased region" description="Low complexity" evidence="3">
    <location>
        <begin position="1021"/>
        <end position="1032"/>
    </location>
</feature>
<dbReference type="InterPro" id="IPR001452">
    <property type="entry name" value="SH3_domain"/>
</dbReference>
<feature type="compositionally biased region" description="Low complexity" evidence="3">
    <location>
        <begin position="295"/>
        <end position="308"/>
    </location>
</feature>
<feature type="compositionally biased region" description="Acidic residues" evidence="3">
    <location>
        <begin position="676"/>
        <end position="697"/>
    </location>
</feature>
<feature type="compositionally biased region" description="Basic and acidic residues" evidence="3">
    <location>
        <begin position="721"/>
        <end position="735"/>
    </location>
</feature>
<dbReference type="VEuPathDB" id="FungiDB:AAP_02093"/>
<feature type="compositionally biased region" description="Basic and acidic residues" evidence="3">
    <location>
        <begin position="365"/>
        <end position="376"/>
    </location>
</feature>
<feature type="compositionally biased region" description="Acidic residues" evidence="3">
    <location>
        <begin position="535"/>
        <end position="560"/>
    </location>
</feature>
<feature type="domain" description="SH3" evidence="4">
    <location>
        <begin position="3"/>
        <end position="67"/>
    </location>
</feature>
<feature type="compositionally biased region" description="Pro residues" evidence="3">
    <location>
        <begin position="170"/>
        <end position="179"/>
    </location>
</feature>
<sequence>MSVHPFTVKAIFDYASDHEDDLVFSIGQIITVTEEEDEDWYYGEYTDDKGTRKEGLFPKNFVEKYEPPRPAARPMRHRREQESVSLQSPVQSAAHVPQPQPQAQVHVEKEQQQQQQQHPTSFQELIGAGSPREERETGGSFDSRAGSRPQTAAPTPASPPQQPVPATAASPPPPAPAPAQPSAAAAAAAAEPSPAPQQPQQQQQQQQQPKPNPSPSHDTSSTTSDQHPAPAPAPSNKPPPPSKPSNSAFKDRIAAFNKSAAAPVTPLGIGAPQSASNSFIKKSFVAPPPSKNSYVPPVMQTQQPPQLVYARDEIRSPDASSASRREPRWPQQQSQGEEEESDRPRDHDRDRTMSPPAAAAGVSAGEERNRDDRRSDDEEEEQQPRTTLKERIALLQKQQLEQAARRSSEAAHKKEKPKKPAKKHVEATQRQSEDGGAGAGVGGVQESVERRKESVGAEQTGDEGQRSFEEGRDGGAVGAGIVSENEDERDEQHQQRKQSAVSSIAHDAQPEHHGQITHDPAAAEHDDNTKHTDQTNDDDEEEEEEGEDESEDEEEEEDIDPEIKRRMAIRDRMAKMSGAMGMMGMFGGPPGGMPGMLMNPLAPPMPTATTTTKKKKEKDTQQQPASEDKSEHDDEGATSPVGHAPPVPMPGLFAPKKEEVKQPQPQPQPQGQEQGQLEDEGSESEVEQTEPTSEDENGNNVAPPPPPPPPHGHGHSAQPSIREHPSSPKESRRDAPPPPPLDTRPPPPPVHREGAVPMSPRDPPPMPPTMPHKATPALSIASMSDDEMSGMKAVDSAGEAPDTRHKKLASSPEATSPITEERPYARAPPPPPVPQMPPASPSTAQRPGSLLPKRRSSTFTPTIQTVVSDDESAAYDGDYDTDMASTLNHRAGMLDGSQDTGTEETGSIPTTPYEHRPPPVPSNPPPRAAPPPPVPSTAPPPPRHSPAPPPPPPGQPPKRVSAEMNRPHVPPTPVHQYPVEEEQEEEDSEPTDREYNPPHHNVNTNTNRYSRPPIPIPTYDSSSTGGPFGSPTYERAEEESYVPKPTVRQSYHHPPPPPPPSAAPPPPMVPTSPATAVPPPMVAPIAPAPPVPAHGHHPSYSVSSPSSSQPPASSGGIPARTRQSIDITRNPRRSMDVSRPDHGRGYMAIDVDMSETSLWWAQEDTPPPVFKGRQDVLCEIEKSASDDQRMLTRDVYVLYPDYSQTVITVEYSASNPSDASFAQRHEPPPSQPRQDQLATAHEQFGRKLSSAASSKLNTTVGDGTPHALVRAVLEPLKKDALMPVGVRAYGAQVYSNMANASVQQSDVIQPGDIVTFRSASFRGHKGTMHQRYSVEVGKPDHVAIVVDWDGTKKKIRALEQGRESRKVKIESFKLSDMKSGECRVWRIMPRSWVGWDAAQ</sequence>
<feature type="compositionally biased region" description="Basic and acidic residues" evidence="3">
    <location>
        <begin position="342"/>
        <end position="352"/>
    </location>
</feature>
<keyword evidence="6" id="KW-1185">Reference proteome</keyword>
<feature type="compositionally biased region" description="Low complexity" evidence="3">
    <location>
        <begin position="89"/>
        <end position="105"/>
    </location>
</feature>
<proteinExistence type="predicted"/>
<feature type="compositionally biased region" description="Pro residues" evidence="3">
    <location>
        <begin position="918"/>
        <end position="956"/>
    </location>
</feature>
<dbReference type="Pfam" id="PF25459">
    <property type="entry name" value="AIM3_BBC1_C"/>
    <property type="match status" value="1"/>
</dbReference>
<dbReference type="PROSITE" id="PS50002">
    <property type="entry name" value="SH3"/>
    <property type="match status" value="1"/>
</dbReference>
<feature type="compositionally biased region" description="Basic and acidic residues" evidence="3">
    <location>
        <begin position="1133"/>
        <end position="1143"/>
    </location>
</feature>
<feature type="compositionally biased region" description="Polar residues" evidence="3">
    <location>
        <begin position="857"/>
        <end position="867"/>
    </location>
</feature>
<feature type="compositionally biased region" description="Basic and acidic residues" evidence="3">
    <location>
        <begin position="508"/>
        <end position="534"/>
    </location>
</feature>
<dbReference type="InterPro" id="IPR057402">
    <property type="entry name" value="AIM3_BBC1_C"/>
</dbReference>
<feature type="compositionally biased region" description="Gly residues" evidence="3">
    <location>
        <begin position="584"/>
        <end position="594"/>
    </location>
</feature>
<dbReference type="Proteomes" id="UP000242877">
    <property type="component" value="Unassembled WGS sequence"/>
</dbReference>
<feature type="compositionally biased region" description="Low complexity" evidence="3">
    <location>
        <begin position="354"/>
        <end position="364"/>
    </location>
</feature>
<feature type="compositionally biased region" description="Low complexity" evidence="3">
    <location>
        <begin position="393"/>
        <end position="402"/>
    </location>
</feature>
<feature type="compositionally biased region" description="Polar residues" evidence="3">
    <location>
        <begin position="897"/>
        <end position="910"/>
    </location>
</feature>
<feature type="compositionally biased region" description="Acidic residues" evidence="3">
    <location>
        <begin position="868"/>
        <end position="881"/>
    </location>
</feature>
<protein>
    <submittedName>
        <fullName evidence="5">SH3 domain protein</fullName>
    </submittedName>
</protein>
<feature type="compositionally biased region" description="Pro residues" evidence="3">
    <location>
        <begin position="826"/>
        <end position="840"/>
    </location>
</feature>
<feature type="compositionally biased region" description="Basic and acidic residues" evidence="3">
    <location>
        <begin position="403"/>
        <end position="412"/>
    </location>
</feature>
<feature type="compositionally biased region" description="Basic and acidic residues" evidence="3">
    <location>
        <begin position="561"/>
        <end position="574"/>
    </location>
</feature>
<feature type="region of interest" description="Disordered" evidence="3">
    <location>
        <begin position="282"/>
        <end position="1143"/>
    </location>
</feature>
<feature type="compositionally biased region" description="Basic residues" evidence="3">
    <location>
        <begin position="413"/>
        <end position="422"/>
    </location>
</feature>